<keyword evidence="1" id="KW-0446">Lipid-binding</keyword>
<sequence length="128" mass="15109">PVQVSYYRNAMTCTDHSLTRSDKQELVQRYQEPHTDNMSTLEQRFLEAAEKVKTLTQRPTDEELLELYALFKQGSQGDNNTDKPGLFDLKGKYKWEFWMKKKGLTKEAAQEEYINFVQTLLEKYTSEK</sequence>
<dbReference type="Gene3D" id="1.20.80.10">
    <property type="match status" value="1"/>
</dbReference>
<organism evidence="3">
    <name type="scientific">Graphocephala atropunctata</name>
    <dbReference type="NCBI Taxonomy" id="36148"/>
    <lineage>
        <taxon>Eukaryota</taxon>
        <taxon>Metazoa</taxon>
        <taxon>Ecdysozoa</taxon>
        <taxon>Arthropoda</taxon>
        <taxon>Hexapoda</taxon>
        <taxon>Insecta</taxon>
        <taxon>Pterygota</taxon>
        <taxon>Neoptera</taxon>
        <taxon>Paraneoptera</taxon>
        <taxon>Hemiptera</taxon>
        <taxon>Auchenorrhyncha</taxon>
        <taxon>Membracoidea</taxon>
        <taxon>Cicadellidae</taxon>
        <taxon>Cicadellinae</taxon>
        <taxon>Cicadellini</taxon>
        <taxon>Graphocephala</taxon>
    </lineage>
</organism>
<feature type="domain" description="ACB" evidence="2">
    <location>
        <begin position="41"/>
        <end position="126"/>
    </location>
</feature>
<reference evidence="3" key="1">
    <citation type="submission" date="2015-11" db="EMBL/GenBank/DDBJ databases">
        <title>De novo transcriptome assembly of four potential Pierce s Disease insect vectors from Arizona vineyards.</title>
        <authorList>
            <person name="Tassone E.E."/>
        </authorList>
    </citation>
    <scope>NUCLEOTIDE SEQUENCE</scope>
</reference>
<dbReference type="GO" id="GO:0006631">
    <property type="term" value="P:fatty acid metabolic process"/>
    <property type="evidence" value="ECO:0007669"/>
    <property type="project" value="TreeGrafter"/>
</dbReference>
<name>A0A1B6KH77_9HEMI</name>
<dbReference type="Pfam" id="PF00887">
    <property type="entry name" value="ACBP"/>
    <property type="match status" value="1"/>
</dbReference>
<feature type="non-terminal residue" evidence="3">
    <location>
        <position position="1"/>
    </location>
</feature>
<dbReference type="InterPro" id="IPR035984">
    <property type="entry name" value="Acyl-CoA-binding_sf"/>
</dbReference>
<dbReference type="AlphaFoldDB" id="A0A1B6KH77"/>
<dbReference type="PANTHER" id="PTHR23310">
    <property type="entry name" value="ACYL-COA-BINDING PROTEIN, ACBP"/>
    <property type="match status" value="1"/>
</dbReference>
<dbReference type="SUPFAM" id="SSF47027">
    <property type="entry name" value="Acyl-CoA binding protein"/>
    <property type="match status" value="1"/>
</dbReference>
<evidence type="ECO:0000313" key="3">
    <source>
        <dbReference type="EMBL" id="JAT10775.1"/>
    </source>
</evidence>
<accession>A0A1B6KH77</accession>
<dbReference type="EMBL" id="GEBQ01029202">
    <property type="protein sequence ID" value="JAT10775.1"/>
    <property type="molecule type" value="Transcribed_RNA"/>
</dbReference>
<dbReference type="PROSITE" id="PS51228">
    <property type="entry name" value="ACB_2"/>
    <property type="match status" value="1"/>
</dbReference>
<dbReference type="PRINTS" id="PR00689">
    <property type="entry name" value="ACOABINDINGP"/>
</dbReference>
<dbReference type="PROSITE" id="PS00880">
    <property type="entry name" value="ACB_1"/>
    <property type="match status" value="1"/>
</dbReference>
<dbReference type="GO" id="GO:0000062">
    <property type="term" value="F:fatty-acyl-CoA binding"/>
    <property type="evidence" value="ECO:0007669"/>
    <property type="project" value="InterPro"/>
</dbReference>
<dbReference type="InterPro" id="IPR014352">
    <property type="entry name" value="FERM/acyl-CoA-bd_prot_sf"/>
</dbReference>
<evidence type="ECO:0000259" key="2">
    <source>
        <dbReference type="PROSITE" id="PS51228"/>
    </source>
</evidence>
<evidence type="ECO:0000256" key="1">
    <source>
        <dbReference type="ARBA" id="ARBA00023121"/>
    </source>
</evidence>
<dbReference type="InterPro" id="IPR022408">
    <property type="entry name" value="Acyl-CoA-binding_prot_CS"/>
</dbReference>
<dbReference type="PANTHER" id="PTHR23310:SF137">
    <property type="entry name" value="ACYL-COA BINDING PROTEIN 3, ISOFORM A-RELATED"/>
    <property type="match status" value="1"/>
</dbReference>
<dbReference type="InterPro" id="IPR000582">
    <property type="entry name" value="Acyl-CoA-binding_protein"/>
</dbReference>
<gene>
    <name evidence="3" type="ORF">g.51</name>
</gene>
<proteinExistence type="predicted"/>
<protein>
    <recommendedName>
        <fullName evidence="2">ACB domain-containing protein</fullName>
    </recommendedName>
</protein>